<dbReference type="OrthoDB" id="3048394at2759"/>
<evidence type="ECO:0000313" key="1">
    <source>
        <dbReference type="EMBL" id="KAF5356701.1"/>
    </source>
</evidence>
<dbReference type="AlphaFoldDB" id="A0A8H5G1R8"/>
<protein>
    <submittedName>
        <fullName evidence="1">Uncharacterized protein</fullName>
    </submittedName>
</protein>
<dbReference type="EMBL" id="JAACJM010000053">
    <property type="protein sequence ID" value="KAF5356701.1"/>
    <property type="molecule type" value="Genomic_DNA"/>
</dbReference>
<organism evidence="1 2">
    <name type="scientific">Tetrapyrgos nigripes</name>
    <dbReference type="NCBI Taxonomy" id="182062"/>
    <lineage>
        <taxon>Eukaryota</taxon>
        <taxon>Fungi</taxon>
        <taxon>Dikarya</taxon>
        <taxon>Basidiomycota</taxon>
        <taxon>Agaricomycotina</taxon>
        <taxon>Agaricomycetes</taxon>
        <taxon>Agaricomycetidae</taxon>
        <taxon>Agaricales</taxon>
        <taxon>Marasmiineae</taxon>
        <taxon>Marasmiaceae</taxon>
        <taxon>Tetrapyrgos</taxon>
    </lineage>
</organism>
<dbReference type="Proteomes" id="UP000559256">
    <property type="component" value="Unassembled WGS sequence"/>
</dbReference>
<reference evidence="1 2" key="1">
    <citation type="journal article" date="2020" name="ISME J.">
        <title>Uncovering the hidden diversity of litter-decomposition mechanisms in mushroom-forming fungi.</title>
        <authorList>
            <person name="Floudas D."/>
            <person name="Bentzer J."/>
            <person name="Ahren D."/>
            <person name="Johansson T."/>
            <person name="Persson P."/>
            <person name="Tunlid A."/>
        </authorList>
    </citation>
    <scope>NUCLEOTIDE SEQUENCE [LARGE SCALE GENOMIC DNA]</scope>
    <source>
        <strain evidence="1 2">CBS 291.85</strain>
    </source>
</reference>
<name>A0A8H5G1R8_9AGAR</name>
<gene>
    <name evidence="1" type="ORF">D9758_013726</name>
</gene>
<accession>A0A8H5G1R8</accession>
<proteinExistence type="predicted"/>
<evidence type="ECO:0000313" key="2">
    <source>
        <dbReference type="Proteomes" id="UP000559256"/>
    </source>
</evidence>
<keyword evidence="2" id="KW-1185">Reference proteome</keyword>
<comment type="caution">
    <text evidence="1">The sequence shown here is derived from an EMBL/GenBank/DDBJ whole genome shotgun (WGS) entry which is preliminary data.</text>
</comment>
<sequence>MPVYRHSLTTPLTPGDRIPASGAPIYLTPLNSGRDNVQNDPDGFRPFNRRVKYNYDHHRVLTHLEDPVRQKLGIWPWPVENSVRVRPDELSQFPHLLPNCLCGIVDGNNHKIKIIVIQRGPHQ</sequence>